<dbReference type="InterPro" id="IPR017927">
    <property type="entry name" value="FAD-bd_FR_type"/>
</dbReference>
<evidence type="ECO:0000256" key="13">
    <source>
        <dbReference type="SAM" id="Phobius"/>
    </source>
</evidence>
<keyword evidence="9" id="KW-0406">Ion transport</keyword>
<evidence type="ECO:0000313" key="16">
    <source>
        <dbReference type="Proteomes" id="UP000032180"/>
    </source>
</evidence>
<accession>A0A0D9XBR3</accession>
<dbReference type="AlphaFoldDB" id="A0A0D9XBR3"/>
<evidence type="ECO:0000256" key="10">
    <source>
        <dbReference type="ARBA" id="ARBA00023136"/>
    </source>
</evidence>
<dbReference type="GO" id="GO:0006811">
    <property type="term" value="P:monoatomic ion transport"/>
    <property type="evidence" value="ECO:0007669"/>
    <property type="project" value="UniProtKB-KW"/>
</dbReference>
<dbReference type="EnsemblPlants" id="LPERR09G01790.1">
    <property type="protein sequence ID" value="LPERR09G01790.1"/>
    <property type="gene ID" value="LPERR09G01790"/>
</dbReference>
<keyword evidence="4 13" id="KW-0812">Transmembrane</keyword>
<evidence type="ECO:0000256" key="5">
    <source>
        <dbReference type="ARBA" id="ARBA00022723"/>
    </source>
</evidence>
<dbReference type="STRING" id="77586.A0A0D9XBR3"/>
<dbReference type="Pfam" id="PF01794">
    <property type="entry name" value="Ferric_reduct"/>
    <property type="match status" value="1"/>
</dbReference>
<dbReference type="GO" id="GO:0140618">
    <property type="term" value="F:ferric-chelate reductase (NADH) activity"/>
    <property type="evidence" value="ECO:0007669"/>
    <property type="project" value="UniProtKB-EC"/>
</dbReference>
<dbReference type="InterPro" id="IPR039261">
    <property type="entry name" value="FNR_nucleotide-bd"/>
</dbReference>
<dbReference type="eggNOG" id="KOG0039">
    <property type="taxonomic scope" value="Eukaryota"/>
</dbReference>
<evidence type="ECO:0000256" key="8">
    <source>
        <dbReference type="ARBA" id="ARBA00023004"/>
    </source>
</evidence>
<comment type="similarity">
    <text evidence="2">Belongs to the ferric reductase (FRE) family.</text>
</comment>
<keyword evidence="8" id="KW-0408">Iron</keyword>
<keyword evidence="3" id="KW-0813">Transport</keyword>
<dbReference type="Gene3D" id="3.40.50.80">
    <property type="entry name" value="Nucleotide-binding domain of ferredoxin-NADP reductase (FNR) module"/>
    <property type="match status" value="1"/>
</dbReference>
<dbReference type="EC" id="1.16.1.7" evidence="12"/>
<keyword evidence="5" id="KW-0479">Metal-binding</keyword>
<name>A0A0D9XBR3_9ORYZ</name>
<reference evidence="15" key="3">
    <citation type="submission" date="2015-04" db="UniProtKB">
        <authorList>
            <consortium name="EnsemblPlants"/>
        </authorList>
    </citation>
    <scope>IDENTIFICATION</scope>
</reference>
<evidence type="ECO:0000256" key="11">
    <source>
        <dbReference type="ARBA" id="ARBA00050970"/>
    </source>
</evidence>
<evidence type="ECO:0000256" key="12">
    <source>
        <dbReference type="ARBA" id="ARBA00066905"/>
    </source>
</evidence>
<evidence type="ECO:0000256" key="6">
    <source>
        <dbReference type="ARBA" id="ARBA00022989"/>
    </source>
</evidence>
<evidence type="ECO:0000256" key="9">
    <source>
        <dbReference type="ARBA" id="ARBA00023065"/>
    </source>
</evidence>
<dbReference type="PANTHER" id="PTHR11972">
    <property type="entry name" value="NADPH OXIDASE"/>
    <property type="match status" value="1"/>
</dbReference>
<dbReference type="InterPro" id="IPR013130">
    <property type="entry name" value="Fe3_Rdtase_TM_dom"/>
</dbReference>
<comment type="catalytic activity">
    <reaction evidence="11">
        <text>2 a Fe(II)-siderophore + NAD(+) + H(+) = 2 a Fe(III)-siderophore + NADH</text>
        <dbReference type="Rhea" id="RHEA:15061"/>
        <dbReference type="Rhea" id="RHEA-COMP:11342"/>
        <dbReference type="Rhea" id="RHEA-COMP:11344"/>
        <dbReference type="ChEBI" id="CHEBI:15378"/>
        <dbReference type="ChEBI" id="CHEBI:29033"/>
        <dbReference type="ChEBI" id="CHEBI:29034"/>
        <dbReference type="ChEBI" id="CHEBI:57540"/>
        <dbReference type="ChEBI" id="CHEBI:57945"/>
        <dbReference type="EC" id="1.16.1.7"/>
    </reaction>
</comment>
<dbReference type="Gramene" id="LPERR09G01790.1">
    <property type="protein sequence ID" value="LPERR09G01790.1"/>
    <property type="gene ID" value="LPERR09G01790"/>
</dbReference>
<reference evidence="16" key="2">
    <citation type="submission" date="2013-12" db="EMBL/GenBank/DDBJ databases">
        <authorList>
            <person name="Yu Y."/>
            <person name="Lee S."/>
            <person name="de Baynast K."/>
            <person name="Wissotski M."/>
            <person name="Liu L."/>
            <person name="Talag J."/>
            <person name="Goicoechea J."/>
            <person name="Angelova A."/>
            <person name="Jetty R."/>
            <person name="Kudrna D."/>
            <person name="Golser W."/>
            <person name="Rivera L."/>
            <person name="Zhang J."/>
            <person name="Wing R."/>
        </authorList>
    </citation>
    <scope>NUCLEOTIDE SEQUENCE</scope>
</reference>
<dbReference type="CDD" id="cd06186">
    <property type="entry name" value="NOX_Duox_like_FAD_NADP"/>
    <property type="match status" value="1"/>
</dbReference>
<dbReference type="PANTHER" id="PTHR11972:SF41">
    <property type="entry name" value="FERRIC REDUCTION OXIDASE 2"/>
    <property type="match status" value="1"/>
</dbReference>
<proteinExistence type="inferred from homology"/>
<keyword evidence="16" id="KW-1185">Reference proteome</keyword>
<dbReference type="SUPFAM" id="SSF52343">
    <property type="entry name" value="Ferredoxin reductase-like, C-terminal NADP-linked domain"/>
    <property type="match status" value="1"/>
</dbReference>
<evidence type="ECO:0000256" key="7">
    <source>
        <dbReference type="ARBA" id="ARBA00023002"/>
    </source>
</evidence>
<dbReference type="PROSITE" id="PS51384">
    <property type="entry name" value="FAD_FR"/>
    <property type="match status" value="1"/>
</dbReference>
<dbReference type="Proteomes" id="UP000032180">
    <property type="component" value="Chromosome 9"/>
</dbReference>
<feature type="transmembrane region" description="Helical" evidence="13">
    <location>
        <begin position="142"/>
        <end position="164"/>
    </location>
</feature>
<dbReference type="InterPro" id="IPR013112">
    <property type="entry name" value="FAD-bd_8"/>
</dbReference>
<keyword evidence="7" id="KW-0560">Oxidoreductase</keyword>
<feature type="transmembrane region" description="Helical" evidence="13">
    <location>
        <begin position="513"/>
        <end position="534"/>
    </location>
</feature>
<dbReference type="InterPro" id="IPR013121">
    <property type="entry name" value="Fe_red_NAD-bd_6"/>
</dbReference>
<dbReference type="SFLD" id="SFLDG01168">
    <property type="entry name" value="Ferric_reductase_subgroup_(FRE"/>
    <property type="match status" value="1"/>
</dbReference>
<evidence type="ECO:0000256" key="4">
    <source>
        <dbReference type="ARBA" id="ARBA00022692"/>
    </source>
</evidence>
<dbReference type="GO" id="GO:0046872">
    <property type="term" value="F:metal ion binding"/>
    <property type="evidence" value="ECO:0007669"/>
    <property type="project" value="UniProtKB-KW"/>
</dbReference>
<organism evidence="15 16">
    <name type="scientific">Leersia perrieri</name>
    <dbReference type="NCBI Taxonomy" id="77586"/>
    <lineage>
        <taxon>Eukaryota</taxon>
        <taxon>Viridiplantae</taxon>
        <taxon>Streptophyta</taxon>
        <taxon>Embryophyta</taxon>
        <taxon>Tracheophyta</taxon>
        <taxon>Spermatophyta</taxon>
        <taxon>Magnoliopsida</taxon>
        <taxon>Liliopsida</taxon>
        <taxon>Poales</taxon>
        <taxon>Poaceae</taxon>
        <taxon>BOP clade</taxon>
        <taxon>Oryzoideae</taxon>
        <taxon>Oryzeae</taxon>
        <taxon>Oryzinae</taxon>
        <taxon>Leersia</taxon>
    </lineage>
</organism>
<keyword evidence="10 13" id="KW-0472">Membrane</keyword>
<protein>
    <recommendedName>
        <fullName evidence="12">ferric-chelate reductase (NADH)</fullName>
        <ecNumber evidence="12">1.16.1.7</ecNumber>
    </recommendedName>
</protein>
<evidence type="ECO:0000313" key="15">
    <source>
        <dbReference type="EnsemblPlants" id="LPERR09G01790.1"/>
    </source>
</evidence>
<dbReference type="InterPro" id="IPR050369">
    <property type="entry name" value="RBOH/FRE"/>
</dbReference>
<dbReference type="Pfam" id="PF08022">
    <property type="entry name" value="FAD_binding_8"/>
    <property type="match status" value="1"/>
</dbReference>
<comment type="subcellular location">
    <subcellularLocation>
        <location evidence="1">Membrane</location>
        <topology evidence="1">Multi-pass membrane protein</topology>
    </subcellularLocation>
</comment>
<evidence type="ECO:0000256" key="1">
    <source>
        <dbReference type="ARBA" id="ARBA00004141"/>
    </source>
</evidence>
<evidence type="ECO:0000256" key="3">
    <source>
        <dbReference type="ARBA" id="ARBA00022448"/>
    </source>
</evidence>
<dbReference type="HOGENOM" id="CLU_014777_1_0_1"/>
<feature type="transmembrane region" description="Helical" evidence="13">
    <location>
        <begin position="217"/>
        <end position="245"/>
    </location>
</feature>
<dbReference type="FunFam" id="3.40.50.80:FF:000039">
    <property type="entry name" value="Ferric reduction oxidase 3"/>
    <property type="match status" value="1"/>
</dbReference>
<evidence type="ECO:0000259" key="14">
    <source>
        <dbReference type="PROSITE" id="PS51384"/>
    </source>
</evidence>
<dbReference type="Pfam" id="PF08030">
    <property type="entry name" value="NAD_binding_6"/>
    <property type="match status" value="1"/>
</dbReference>
<feature type="transmembrane region" description="Helical" evidence="13">
    <location>
        <begin position="471"/>
        <end position="492"/>
    </location>
</feature>
<dbReference type="SFLD" id="SFLDS00052">
    <property type="entry name" value="Ferric_Reductase_Domain"/>
    <property type="match status" value="1"/>
</dbReference>
<feature type="transmembrane region" description="Helical" evidence="13">
    <location>
        <begin position="179"/>
        <end position="197"/>
    </location>
</feature>
<reference evidence="15 16" key="1">
    <citation type="submission" date="2012-08" db="EMBL/GenBank/DDBJ databases">
        <title>Oryza genome evolution.</title>
        <authorList>
            <person name="Wing R.A."/>
        </authorList>
    </citation>
    <scope>NUCLEOTIDE SEQUENCE</scope>
</reference>
<evidence type="ECO:0000256" key="2">
    <source>
        <dbReference type="ARBA" id="ARBA00006278"/>
    </source>
</evidence>
<keyword evidence="6 13" id="KW-1133">Transmembrane helix</keyword>
<dbReference type="GO" id="GO:0005886">
    <property type="term" value="C:plasma membrane"/>
    <property type="evidence" value="ECO:0007669"/>
    <property type="project" value="TreeGrafter"/>
</dbReference>
<feature type="domain" description="FAD-binding FR-type" evidence="14">
    <location>
        <begin position="254"/>
        <end position="354"/>
    </location>
</feature>
<feature type="transmembrane region" description="Helical" evidence="13">
    <location>
        <begin position="99"/>
        <end position="121"/>
    </location>
</feature>
<sequence length="639" mass="72137">MKIFMGLVFAGWIALWSVKAWRDWWPVWLPKLNDHTNSTYFGSQVLGSIYRHLHAQTGYKDSHSSYLVAWKRPVLVRGPQGVVSGIELTFAVMWKIQTAIVGFYCSLAGHLCFAFLFFPITRISSLLPLIGLTSDSSIKYHIWLGHIVMVLFTAHGVGYFVYWASTNQLVKLIKWSKTHIANVPGELALLAGFALWATTLPRIRRRKFELFYYTHQLYIAFVFFYALHVGMSTICQILPGVYLFMVDRYLRFLQSRTKVQLVSARLLPSEGIELNFSKRLRYNPLSTIFINVPSVSGLQWHPFTISSNSNLEPQTLSVIIKKEGSWTQKLYRMLSSNDALNVSVEGPYSPISANFLSYKSLVMISGGSGITPFISIIREFIHQSNTHNIATPNLVLICAFKNSRDLTMLDLLLPVGGNISDLSRLNLRIEAYITRENEAPGDNDQPMIRTICPKHDPSQAPIVAVLGPNSWFYLAMIISSSFIAFLLLLGITQRFYIYPIDKNTGKVYSRSTMTVLQLLFMCVCIIIACTIPFLKVKRENLKEAKQIKALDVLTPTTSPSSWYHCSDKELESLPQESLVKATNVHYGRRPNLKMILLAMEDKDVGVMASGPAGMRHKVAAVCSSGIADNLHFESISFSW</sequence>